<keyword evidence="3" id="KW-0234">DNA repair</keyword>
<dbReference type="FunFam" id="3.30.565.10:FF:000003">
    <property type="entry name" value="DNA mismatch repair endonuclease MutL"/>
    <property type="match status" value="1"/>
</dbReference>
<dbReference type="InterPro" id="IPR014790">
    <property type="entry name" value="MutL_C"/>
</dbReference>
<dbReference type="Pfam" id="PF13589">
    <property type="entry name" value="HATPase_c_3"/>
    <property type="match status" value="1"/>
</dbReference>
<dbReference type="Pfam" id="PF08676">
    <property type="entry name" value="MutL_C"/>
    <property type="match status" value="1"/>
</dbReference>
<dbReference type="InterPro" id="IPR013507">
    <property type="entry name" value="DNA_mismatch_S5_2-like"/>
</dbReference>
<feature type="region of interest" description="Disordered" evidence="4">
    <location>
        <begin position="784"/>
        <end position="812"/>
    </location>
</feature>
<evidence type="ECO:0000256" key="1">
    <source>
        <dbReference type="ARBA" id="ARBA00006082"/>
    </source>
</evidence>
<dbReference type="InterPro" id="IPR036890">
    <property type="entry name" value="HATPase_C_sf"/>
</dbReference>
<comment type="caution">
    <text evidence="7">The sequence shown here is derived from an EMBL/GenBank/DDBJ whole genome shotgun (WGS) entry which is preliminary data.</text>
</comment>
<name>A0ABD1UB34_9LAMI</name>
<dbReference type="GO" id="GO:0006281">
    <property type="term" value="P:DNA repair"/>
    <property type="evidence" value="ECO:0007669"/>
    <property type="project" value="UniProtKB-KW"/>
</dbReference>
<dbReference type="PANTHER" id="PTHR10073">
    <property type="entry name" value="DNA MISMATCH REPAIR PROTEIN MLH, PMS, MUTL"/>
    <property type="match status" value="1"/>
</dbReference>
<dbReference type="Gene3D" id="3.30.230.10">
    <property type="match status" value="1"/>
</dbReference>
<evidence type="ECO:0000313" key="8">
    <source>
        <dbReference type="Proteomes" id="UP001604277"/>
    </source>
</evidence>
<dbReference type="Gene3D" id="3.30.1540.20">
    <property type="entry name" value="MutL, C-terminal domain, dimerisation subdomain"/>
    <property type="match status" value="1"/>
</dbReference>
<keyword evidence="2" id="KW-0227">DNA damage</keyword>
<dbReference type="Gene3D" id="3.30.1370.100">
    <property type="entry name" value="MutL, C-terminal domain, regulatory subdomain"/>
    <property type="match status" value="1"/>
</dbReference>
<dbReference type="SMART" id="SM00853">
    <property type="entry name" value="MutL_C"/>
    <property type="match status" value="1"/>
</dbReference>
<gene>
    <name evidence="7" type="ORF">Fot_26080</name>
</gene>
<dbReference type="SUPFAM" id="SSF54211">
    <property type="entry name" value="Ribosomal protein S5 domain 2-like"/>
    <property type="match status" value="1"/>
</dbReference>
<feature type="domain" description="DNA mismatch repair protein S5" evidence="6">
    <location>
        <begin position="213"/>
        <end position="349"/>
    </location>
</feature>
<dbReference type="InterPro" id="IPR020568">
    <property type="entry name" value="Ribosomal_Su5_D2-typ_SF"/>
</dbReference>
<dbReference type="InterPro" id="IPR038973">
    <property type="entry name" value="MutL/Mlh/Pms-like"/>
</dbReference>
<reference evidence="8" key="1">
    <citation type="submission" date="2024-07" db="EMBL/GenBank/DDBJ databases">
        <title>Two chromosome-level genome assemblies of Korean endemic species Abeliophyllum distichum and Forsythia ovata (Oleaceae).</title>
        <authorList>
            <person name="Jang H."/>
        </authorList>
    </citation>
    <scope>NUCLEOTIDE SEQUENCE [LARGE SCALE GENOMIC DNA]</scope>
</reference>
<dbReference type="InterPro" id="IPR042120">
    <property type="entry name" value="MutL_C_dimsub"/>
</dbReference>
<dbReference type="EMBL" id="JBFOLJ010000007">
    <property type="protein sequence ID" value="KAL2522157.1"/>
    <property type="molecule type" value="Genomic_DNA"/>
</dbReference>
<dbReference type="AlphaFoldDB" id="A0ABD1UB34"/>
<dbReference type="Proteomes" id="UP001604277">
    <property type="component" value="Unassembled WGS sequence"/>
</dbReference>
<dbReference type="SMART" id="SM01340">
    <property type="entry name" value="DNA_mis_repair"/>
    <property type="match status" value="1"/>
</dbReference>
<dbReference type="SUPFAM" id="SSF118116">
    <property type="entry name" value="DNA mismatch repair protein MutL"/>
    <property type="match status" value="1"/>
</dbReference>
<evidence type="ECO:0000313" key="7">
    <source>
        <dbReference type="EMBL" id="KAL2522157.1"/>
    </source>
</evidence>
<dbReference type="InterPro" id="IPR042121">
    <property type="entry name" value="MutL_C_regsub"/>
</dbReference>
<sequence>MRRIERLPEAIHSSLRSGIVICDFTRIVEELVFNSLDAGATKVSLAVGVGSCYIKVMDNGSGITRDGLVLLGERNATSKIDHLAVMDGTGSFGFQGEALGSISDISLLEIVTKARGRPNGYRKVMKECKCLHLGINDERQDVGTTVIVRDIFYNQPVRRKHIQSSPKKVLDSIKKCVLRIALVHLDVSFKVIDIDSEDELLCMGPSPSPLPILFNNFRIEVSSSLSDLSVSDGVLKLSGCISGPSDIFYPKAIQYVYINSRFICKGAIHKLLNQLAARFDSLNSWKPGTGSQKGKRNRCQICPLFILNLSCPRSYYDVITFEQSKTSVEFKDWAPVLTFVENVITSLWSKNFSDEKSLAGTCQRGRRIFKTQNCQTSAGLPSAQLKNLSENCDNMPAWKECTSSRGNLYKKVSEGKWNKREAGFVCHNDYLSQSCDGTLADCGLALRKDSSTHLSPCNVFSEEHHDFVRDTDRQLNGILCSGWEDVLPKIDAKMNKVSEGGVLFDDCLEHSDDADVSQDLRRSFLRSCFFQRSLINDRTSLASDEEFEFGSNDFKIKQKCIEGDGRVVDEINQSFYGKTVQRDGSPLFQSSPRTPYGTLKGSECLSGDLVKSSFVARKSFNEENRNLPDMFRQVWKHGSNQRSLSRGCFPMTSEPKHGTKFKDDDFTDISIHESHFRFGGDSTHDYYTHTEGEDCIISTNNTEENVHLEKCSFMNSCPDLKGCADHRREISEFYGFDLEDSYSPSPLKRFRETDWSPLASQGEESPTNFSVPSPHYTLPAYHEYEKSSSRNQEITSATDIKKSSRRSKSAPPFYRGKQRFLALSDSSTMVSGKINSLTSLCSSLLPESSNLDYVPHCAETSNLRHSLISCDQYDPSSIRRSEVDFSFAKRQSLKRTPETIDIQDGKLQKKDQHTSACNMKYVECLTSKVILDSSDSGRKWRNDSVNTAGRGLSHNFKDQDNILDIFSGILHLAGDSLVPKSIDKSSLEDAKVLNQVDKKFIVVVAGRTLAVIDQHAADERIRLEELRAKVLSGEMKTITYLNAQETLVLPEIGYQLLQNYAEQIKNWGWIFNILSQDSRSFTKNLNVLHRQPTVATLLAVPCILGVDLTDVDLLEFLQQLADTDGSSTIPPAVHRILNNKACRGAIMFGDSLLPSECSLIVEELKRTSLCFQCAHGRPTTVPLVELDVLHNLIAKLGSWSSVSQESWHGLRQHGLSLERARKRLKFS</sequence>
<protein>
    <submittedName>
        <fullName evidence="7">DNA mismatch repair protein MLH3</fullName>
    </submittedName>
</protein>
<feature type="domain" description="MutL C-terminal dimerisation" evidence="5">
    <location>
        <begin position="992"/>
        <end position="1152"/>
    </location>
</feature>
<accession>A0ABD1UB34</accession>
<evidence type="ECO:0000256" key="2">
    <source>
        <dbReference type="ARBA" id="ARBA00022763"/>
    </source>
</evidence>
<dbReference type="SUPFAM" id="SSF55874">
    <property type="entry name" value="ATPase domain of HSP90 chaperone/DNA topoisomerase II/histidine kinase"/>
    <property type="match status" value="1"/>
</dbReference>
<evidence type="ECO:0000259" key="5">
    <source>
        <dbReference type="SMART" id="SM00853"/>
    </source>
</evidence>
<dbReference type="InterPro" id="IPR014721">
    <property type="entry name" value="Ribsml_uS5_D2-typ_fold_subgr"/>
</dbReference>
<dbReference type="FunFam" id="3.30.1370.100:FF:000007">
    <property type="entry name" value="MUTL protein homolog 3"/>
    <property type="match status" value="1"/>
</dbReference>
<evidence type="ECO:0000259" key="6">
    <source>
        <dbReference type="SMART" id="SM01340"/>
    </source>
</evidence>
<feature type="compositionally biased region" description="Polar residues" evidence="4">
    <location>
        <begin position="789"/>
        <end position="798"/>
    </location>
</feature>
<evidence type="ECO:0000256" key="3">
    <source>
        <dbReference type="ARBA" id="ARBA00023204"/>
    </source>
</evidence>
<dbReference type="PANTHER" id="PTHR10073:SF47">
    <property type="entry name" value="DNA MISMATCH REPAIR PROTEIN MLH3"/>
    <property type="match status" value="1"/>
</dbReference>
<dbReference type="InterPro" id="IPR037198">
    <property type="entry name" value="MutL_C_sf"/>
</dbReference>
<dbReference type="Gene3D" id="3.30.565.10">
    <property type="entry name" value="Histidine kinase-like ATPase, C-terminal domain"/>
    <property type="match status" value="1"/>
</dbReference>
<comment type="similarity">
    <text evidence="1">Belongs to the DNA mismatch repair MutL/HexB family.</text>
</comment>
<evidence type="ECO:0000256" key="4">
    <source>
        <dbReference type="SAM" id="MobiDB-lite"/>
    </source>
</evidence>
<organism evidence="7 8">
    <name type="scientific">Forsythia ovata</name>
    <dbReference type="NCBI Taxonomy" id="205694"/>
    <lineage>
        <taxon>Eukaryota</taxon>
        <taxon>Viridiplantae</taxon>
        <taxon>Streptophyta</taxon>
        <taxon>Embryophyta</taxon>
        <taxon>Tracheophyta</taxon>
        <taxon>Spermatophyta</taxon>
        <taxon>Magnoliopsida</taxon>
        <taxon>eudicotyledons</taxon>
        <taxon>Gunneridae</taxon>
        <taxon>Pentapetalae</taxon>
        <taxon>asterids</taxon>
        <taxon>lamiids</taxon>
        <taxon>Lamiales</taxon>
        <taxon>Oleaceae</taxon>
        <taxon>Forsythieae</taxon>
        <taxon>Forsythia</taxon>
    </lineage>
</organism>
<keyword evidence="8" id="KW-1185">Reference proteome</keyword>
<proteinExistence type="inferred from homology"/>